<dbReference type="Pfam" id="PF04434">
    <property type="entry name" value="SWIM"/>
    <property type="match status" value="1"/>
</dbReference>
<evidence type="ECO:0000256" key="2">
    <source>
        <dbReference type="SAM" id="MobiDB-lite"/>
    </source>
</evidence>
<dbReference type="PATRIC" id="fig|1227466.3.peg.3029"/>
<comment type="caution">
    <text evidence="4">The sequence shown here is derived from an EMBL/GenBank/DDBJ whole genome shotgun (WGS) entry which is preliminary data.</text>
</comment>
<dbReference type="Proteomes" id="UP000011509">
    <property type="component" value="Unassembled WGS sequence"/>
</dbReference>
<dbReference type="PROSITE" id="PS50966">
    <property type="entry name" value="ZF_SWIM"/>
    <property type="match status" value="1"/>
</dbReference>
<accession>M0E8U5</accession>
<protein>
    <submittedName>
        <fullName evidence="4">Zinc finger SWIM domain protein</fullName>
    </submittedName>
</protein>
<evidence type="ECO:0000313" key="4">
    <source>
        <dbReference type="EMBL" id="ELZ44190.1"/>
    </source>
</evidence>
<gene>
    <name evidence="4" type="ORF">C464_15195</name>
</gene>
<keyword evidence="1" id="KW-0863">Zinc-finger</keyword>
<keyword evidence="5" id="KW-1185">Reference proteome</keyword>
<proteinExistence type="predicted"/>
<evidence type="ECO:0000259" key="3">
    <source>
        <dbReference type="PROSITE" id="PS50966"/>
    </source>
</evidence>
<organism evidence="4 5">
    <name type="scientific">Halorubrum coriense DSM 10284</name>
    <dbReference type="NCBI Taxonomy" id="1227466"/>
    <lineage>
        <taxon>Archaea</taxon>
        <taxon>Methanobacteriati</taxon>
        <taxon>Methanobacteriota</taxon>
        <taxon>Stenosarchaea group</taxon>
        <taxon>Halobacteria</taxon>
        <taxon>Halobacteriales</taxon>
        <taxon>Haloferacaceae</taxon>
        <taxon>Halorubrum</taxon>
    </lineage>
</organism>
<dbReference type="RefSeq" id="WP_006114564.1">
    <property type="nucleotide sequence ID" value="NZ_AOJL01000060.1"/>
</dbReference>
<dbReference type="AlphaFoldDB" id="M0E8U5"/>
<dbReference type="GO" id="GO:0008270">
    <property type="term" value="F:zinc ion binding"/>
    <property type="evidence" value="ECO:0007669"/>
    <property type="project" value="UniProtKB-KW"/>
</dbReference>
<dbReference type="OrthoDB" id="166762at2157"/>
<keyword evidence="1" id="KW-0479">Metal-binding</keyword>
<name>M0E8U5_9EURY</name>
<dbReference type="EMBL" id="AOJL01000060">
    <property type="protein sequence ID" value="ELZ44190.1"/>
    <property type="molecule type" value="Genomic_DNA"/>
</dbReference>
<feature type="domain" description="SWIM-type" evidence="3">
    <location>
        <begin position="60"/>
        <end position="92"/>
    </location>
</feature>
<reference evidence="4 5" key="1">
    <citation type="journal article" date="2014" name="PLoS Genet.">
        <title>Phylogenetically driven sequencing of extremely halophilic archaea reveals strategies for static and dynamic osmo-response.</title>
        <authorList>
            <person name="Becker E.A."/>
            <person name="Seitzer P.M."/>
            <person name="Tritt A."/>
            <person name="Larsen D."/>
            <person name="Krusor M."/>
            <person name="Yao A.I."/>
            <person name="Wu D."/>
            <person name="Madern D."/>
            <person name="Eisen J.A."/>
            <person name="Darling A.E."/>
            <person name="Facciotti M.T."/>
        </authorList>
    </citation>
    <scope>NUCLEOTIDE SEQUENCE [LARGE SCALE GENOMIC DNA]</scope>
    <source>
        <strain evidence="4 5">DSM 10284</strain>
    </source>
</reference>
<keyword evidence="1" id="KW-0862">Zinc</keyword>
<evidence type="ECO:0000256" key="1">
    <source>
        <dbReference type="PROSITE-ProRule" id="PRU00325"/>
    </source>
</evidence>
<evidence type="ECO:0000313" key="5">
    <source>
        <dbReference type="Proteomes" id="UP000011509"/>
    </source>
</evidence>
<dbReference type="InterPro" id="IPR007527">
    <property type="entry name" value="Znf_SWIM"/>
</dbReference>
<sequence>MTHTRNTAASPAAESPRRDSPSPTDLAALDARSERALTEAMTVRRLPDRRYVVETDGGTYVVALDAGDCTCPDHAIRGARCKHLRRVAMAVTAGTVPAPGERVGACAVCGRETFVPVDAAGSYLCDRHAFEPGDAVADRETGKRLVVTAVTTDRADAYRTDEGRLVAAYDANEAYGAHEPVVEAVYAESLRPDRLPSDVDSYAFPASRLTARGN</sequence>
<feature type="region of interest" description="Disordered" evidence="2">
    <location>
        <begin position="1"/>
        <end position="24"/>
    </location>
</feature>